<dbReference type="EMBL" id="CAXDID020001186">
    <property type="protein sequence ID" value="CAL6117124.1"/>
    <property type="molecule type" value="Genomic_DNA"/>
</dbReference>
<dbReference type="EMBL" id="CAXDID020000283">
    <property type="protein sequence ID" value="CAL6070441.1"/>
    <property type="molecule type" value="Genomic_DNA"/>
</dbReference>
<gene>
    <name evidence="2" type="ORF">HINF_LOCUS47600</name>
    <name evidence="3" type="ORF">HINF_LOCUS47653</name>
    <name evidence="4" type="ORF">HINF_LOCUS47655</name>
    <name evidence="5" type="ORF">HINF_LOCUS47657</name>
    <name evidence="6" type="ORF">HINF_LOCUS54458</name>
    <name evidence="7" type="ORF">HINF_LOCUS54460</name>
    <name evidence="8" type="ORF">HINF_LOCUS54462</name>
    <name evidence="9" type="ORF">HINF_LOCUS79319</name>
</gene>
<reference evidence="6 10" key="2">
    <citation type="submission" date="2024-07" db="EMBL/GenBank/DDBJ databases">
        <authorList>
            <person name="Akdeniz Z."/>
        </authorList>
    </citation>
    <scope>NUCLEOTIDE SEQUENCE [LARGE SCALE GENOMIC DNA]</scope>
</reference>
<dbReference type="EMBL" id="CAXDID020000283">
    <property type="protein sequence ID" value="CAL6070445.1"/>
    <property type="molecule type" value="Genomic_DNA"/>
</dbReference>
<evidence type="ECO:0000313" key="10">
    <source>
        <dbReference type="Proteomes" id="UP001642409"/>
    </source>
</evidence>
<proteinExistence type="predicted"/>
<evidence type="ECO:0000313" key="3">
    <source>
        <dbReference type="EMBL" id="CAI9960008.1"/>
    </source>
</evidence>
<dbReference type="EMBL" id="CATOUU010000927">
    <property type="protein sequence ID" value="CAI9960008.1"/>
    <property type="molecule type" value="Genomic_DNA"/>
</dbReference>
<reference evidence="3" key="1">
    <citation type="submission" date="2023-06" db="EMBL/GenBank/DDBJ databases">
        <authorList>
            <person name="Kurt Z."/>
        </authorList>
    </citation>
    <scope>NUCLEOTIDE SEQUENCE</scope>
</reference>
<keyword evidence="10" id="KW-1185">Reference proteome</keyword>
<evidence type="ECO:0000313" key="8">
    <source>
        <dbReference type="EMBL" id="CAL6070445.1"/>
    </source>
</evidence>
<evidence type="ECO:0000256" key="1">
    <source>
        <dbReference type="SAM" id="Phobius"/>
    </source>
</evidence>
<keyword evidence="1" id="KW-0472">Membrane</keyword>
<dbReference type="Proteomes" id="UP001642409">
    <property type="component" value="Unassembled WGS sequence"/>
</dbReference>
<evidence type="ECO:0000313" key="6">
    <source>
        <dbReference type="EMBL" id="CAL6070441.1"/>
    </source>
</evidence>
<dbReference type="EMBL" id="CATOUU010000927">
    <property type="protein sequence ID" value="CAI9960012.1"/>
    <property type="molecule type" value="Genomic_DNA"/>
</dbReference>
<evidence type="ECO:0000313" key="7">
    <source>
        <dbReference type="EMBL" id="CAL6070443.1"/>
    </source>
</evidence>
<dbReference type="EMBL" id="CAXDID020000283">
    <property type="protein sequence ID" value="CAL6070443.1"/>
    <property type="molecule type" value="Genomic_DNA"/>
</dbReference>
<name>A0AA86QKM5_9EUKA</name>
<keyword evidence="1" id="KW-0812">Transmembrane</keyword>
<protein>
    <submittedName>
        <fullName evidence="6">Hypothetical_protein</fullName>
    </submittedName>
</protein>
<dbReference type="EMBL" id="CATOUU010000927">
    <property type="protein sequence ID" value="CAI9960010.1"/>
    <property type="molecule type" value="Genomic_DNA"/>
</dbReference>
<sequence>MTNRKLNTIWGIQKIVFICFVRFLSILTHVVLYAYITCIWCQNTHKFLLKKYYISHSPNFYLCLHNLSFKIMSLRTTWECLLLKKRFHIQSLIKISIEFCCFLAFLFFSC</sequence>
<evidence type="ECO:0000313" key="9">
    <source>
        <dbReference type="EMBL" id="CAL6117124.1"/>
    </source>
</evidence>
<evidence type="ECO:0000313" key="2">
    <source>
        <dbReference type="EMBL" id="CAI9959955.1"/>
    </source>
</evidence>
<comment type="caution">
    <text evidence="3">The sequence shown here is derived from an EMBL/GenBank/DDBJ whole genome shotgun (WGS) entry which is preliminary data.</text>
</comment>
<feature type="transmembrane region" description="Helical" evidence="1">
    <location>
        <begin position="15"/>
        <end position="41"/>
    </location>
</feature>
<dbReference type="AlphaFoldDB" id="A0AA86QKM5"/>
<evidence type="ECO:0000313" key="5">
    <source>
        <dbReference type="EMBL" id="CAI9960012.1"/>
    </source>
</evidence>
<dbReference type="EMBL" id="CATOUU010000926">
    <property type="protein sequence ID" value="CAI9959955.1"/>
    <property type="molecule type" value="Genomic_DNA"/>
</dbReference>
<accession>A0AA86QKM5</accession>
<feature type="transmembrane region" description="Helical" evidence="1">
    <location>
        <begin position="91"/>
        <end position="108"/>
    </location>
</feature>
<evidence type="ECO:0000313" key="4">
    <source>
        <dbReference type="EMBL" id="CAI9960010.1"/>
    </source>
</evidence>
<organism evidence="3">
    <name type="scientific">Hexamita inflata</name>
    <dbReference type="NCBI Taxonomy" id="28002"/>
    <lineage>
        <taxon>Eukaryota</taxon>
        <taxon>Metamonada</taxon>
        <taxon>Diplomonadida</taxon>
        <taxon>Hexamitidae</taxon>
        <taxon>Hexamitinae</taxon>
        <taxon>Hexamita</taxon>
    </lineage>
</organism>
<keyword evidence="1" id="KW-1133">Transmembrane helix</keyword>